<comment type="caution">
    <text evidence="1">The sequence shown here is derived from an EMBL/GenBank/DDBJ whole genome shotgun (WGS) entry which is preliminary data.</text>
</comment>
<evidence type="ECO:0000313" key="2">
    <source>
        <dbReference type="Proteomes" id="UP000836387"/>
    </source>
</evidence>
<dbReference type="EMBL" id="CADEHS020000038">
    <property type="protein sequence ID" value="CAG9948760.1"/>
    <property type="molecule type" value="Genomic_DNA"/>
</dbReference>
<proteinExistence type="predicted"/>
<gene>
    <name evidence="1" type="ORF">CRV2_00018051</name>
</gene>
<sequence length="272" mass="31620">MGMLQHHYLSNISSVDGSSAFLGIQPRTDLAEKEQKQSVREEKDYITLSQKIDVLGTQIGSLACYNKDKITRLMMENLQSERISLYKERERIFTTKLKKLQTTQKISYSNKKRIRLAAVMHKRIRPRSSEWINALKDLVTLRNSDCSVAYQPGLRPKGGHYPYCKTEMKRTENNITHYSNFEIKHVFSCASTYYGRKNNYSQFCFHCNEWIASKIHWENHLQAYLDSLDIPTRCNPVVFRHAIACAGYCPVHLGDTNLTPTERMKQFLWVGP</sequence>
<protein>
    <submittedName>
        <fullName evidence="1">Uncharacterized protein</fullName>
    </submittedName>
</protein>
<evidence type="ECO:0000313" key="1">
    <source>
        <dbReference type="EMBL" id="CAG9948760.1"/>
    </source>
</evidence>
<keyword evidence="2" id="KW-1185">Reference proteome</keyword>
<dbReference type="Proteomes" id="UP000836387">
    <property type="component" value="Unassembled WGS sequence"/>
</dbReference>
<organism evidence="1 2">
    <name type="scientific">Clonostachys rosea f. rosea IK726</name>
    <dbReference type="NCBI Taxonomy" id="1349383"/>
    <lineage>
        <taxon>Eukaryota</taxon>
        <taxon>Fungi</taxon>
        <taxon>Dikarya</taxon>
        <taxon>Ascomycota</taxon>
        <taxon>Pezizomycotina</taxon>
        <taxon>Sordariomycetes</taxon>
        <taxon>Hypocreomycetidae</taxon>
        <taxon>Hypocreales</taxon>
        <taxon>Bionectriaceae</taxon>
        <taxon>Clonostachys</taxon>
    </lineage>
</organism>
<reference evidence="1" key="1">
    <citation type="submission" date="2020-04" db="EMBL/GenBank/DDBJ databases">
        <authorList>
            <person name="Broberg M."/>
        </authorList>
    </citation>
    <scope>NUCLEOTIDE SEQUENCE</scope>
</reference>
<name>A0ACA9U621_BIOOC</name>
<reference evidence="1" key="2">
    <citation type="submission" date="2021-10" db="EMBL/GenBank/DDBJ databases">
        <authorList>
            <person name="Piombo E."/>
        </authorList>
    </citation>
    <scope>NUCLEOTIDE SEQUENCE</scope>
</reference>
<accession>A0ACA9U621</accession>